<comment type="caution">
    <text evidence="6">The sequence shown here is derived from an EMBL/GenBank/DDBJ whole genome shotgun (WGS) entry which is preliminary data.</text>
</comment>
<dbReference type="Gene3D" id="2.60.270.20">
    <property type="entry name" value="Cytolysin/lectin"/>
    <property type="match status" value="1"/>
</dbReference>
<dbReference type="PANTHER" id="PTHR40388:SF1">
    <property type="entry name" value="BRYOPORIN"/>
    <property type="match status" value="1"/>
</dbReference>
<comment type="subcellular location">
    <subcellularLocation>
        <location evidence="2">Nematocyst</location>
    </subcellularLocation>
    <subcellularLocation>
        <location evidence="1">Target cell membrane</location>
    </subcellularLocation>
</comment>
<proteinExistence type="predicted"/>
<accession>A0A9N7Z6G1</accession>
<dbReference type="GO" id="GO:0006812">
    <property type="term" value="P:monoatomic cation transport"/>
    <property type="evidence" value="ECO:0007669"/>
    <property type="project" value="InterPro"/>
</dbReference>
<dbReference type="GO" id="GO:0044218">
    <property type="term" value="C:other organism cell membrane"/>
    <property type="evidence" value="ECO:0007669"/>
    <property type="project" value="UniProtKB-KW"/>
</dbReference>
<evidence type="ECO:0000256" key="2">
    <source>
        <dbReference type="ARBA" id="ARBA00004532"/>
    </source>
</evidence>
<dbReference type="GO" id="GO:0015267">
    <property type="term" value="F:channel activity"/>
    <property type="evidence" value="ECO:0007669"/>
    <property type="project" value="InterPro"/>
</dbReference>
<organism evidence="6 7">
    <name type="scientific">Pleuronectes platessa</name>
    <name type="common">European plaice</name>
    <dbReference type="NCBI Taxonomy" id="8262"/>
    <lineage>
        <taxon>Eukaryota</taxon>
        <taxon>Metazoa</taxon>
        <taxon>Chordata</taxon>
        <taxon>Craniata</taxon>
        <taxon>Vertebrata</taxon>
        <taxon>Euteleostomi</taxon>
        <taxon>Actinopterygii</taxon>
        <taxon>Neopterygii</taxon>
        <taxon>Teleostei</taxon>
        <taxon>Neoteleostei</taxon>
        <taxon>Acanthomorphata</taxon>
        <taxon>Carangaria</taxon>
        <taxon>Pleuronectiformes</taxon>
        <taxon>Pleuronectoidei</taxon>
        <taxon>Pleuronectidae</taxon>
        <taxon>Pleuronectes</taxon>
    </lineage>
</organism>
<evidence type="ECO:0000313" key="6">
    <source>
        <dbReference type="EMBL" id="CAB1452056.1"/>
    </source>
</evidence>
<keyword evidence="7" id="KW-1185">Reference proteome</keyword>
<evidence type="ECO:0000256" key="4">
    <source>
        <dbReference type="ARBA" id="ARBA00023298"/>
    </source>
</evidence>
<dbReference type="InterPro" id="IPR009104">
    <property type="entry name" value="Anemon_actinoporin-like"/>
</dbReference>
<name>A0A9N7Z6G1_PLEPL</name>
<dbReference type="GO" id="GO:0051715">
    <property type="term" value="P:cytolysis in another organism"/>
    <property type="evidence" value="ECO:0007669"/>
    <property type="project" value="InterPro"/>
</dbReference>
<evidence type="ECO:0000256" key="1">
    <source>
        <dbReference type="ARBA" id="ARBA00004175"/>
    </source>
</evidence>
<dbReference type="SUPFAM" id="SSF63724">
    <property type="entry name" value="Cytolysin/lectin"/>
    <property type="match status" value="1"/>
</dbReference>
<dbReference type="EMBL" id="CADEAL010004114">
    <property type="protein sequence ID" value="CAB1452056.1"/>
    <property type="molecule type" value="Genomic_DNA"/>
</dbReference>
<dbReference type="Pfam" id="PF06369">
    <property type="entry name" value="Anemone_cytotox"/>
    <property type="match status" value="1"/>
</dbReference>
<dbReference type="AlphaFoldDB" id="A0A9N7Z6G1"/>
<dbReference type="GO" id="GO:0046931">
    <property type="term" value="P:pore complex assembly"/>
    <property type="evidence" value="ECO:0007669"/>
    <property type="project" value="InterPro"/>
</dbReference>
<protein>
    <submittedName>
        <fullName evidence="6">Uncharacterized protein</fullName>
    </submittedName>
</protein>
<keyword evidence="4" id="KW-0472">Membrane</keyword>
<evidence type="ECO:0000313" key="7">
    <source>
        <dbReference type="Proteomes" id="UP001153269"/>
    </source>
</evidence>
<keyword evidence="5" id="KW-0166">Nematocyst</keyword>
<dbReference type="PANTHER" id="PTHR40388">
    <property type="entry name" value="BRYOPORIN"/>
    <property type="match status" value="1"/>
</dbReference>
<keyword evidence="3" id="KW-1052">Target cell membrane</keyword>
<dbReference type="InterPro" id="IPR015926">
    <property type="entry name" value="Cytolysin/lectin"/>
</dbReference>
<gene>
    <name evidence="6" type="ORF">PLEPLA_LOCUS39795</name>
</gene>
<reference evidence="6" key="1">
    <citation type="submission" date="2020-03" db="EMBL/GenBank/DDBJ databases">
        <authorList>
            <person name="Weist P."/>
        </authorList>
    </citation>
    <scope>NUCLEOTIDE SEQUENCE</scope>
</reference>
<dbReference type="InterPro" id="IPR050677">
    <property type="entry name" value="Actinoporin_PFT"/>
</dbReference>
<evidence type="ECO:0000256" key="3">
    <source>
        <dbReference type="ARBA" id="ARBA00022537"/>
    </source>
</evidence>
<sequence length="173" mass="19194">MCFNKADTKSCQLCPEVLIRHKSNKSEQYTLCNPRMYIKHGRCRKPLPPTISQSSSGEVEFTKTPNTACGSAGIVTYELLQTSTKDTTEQIAVLFKVPFDLNLKSNEFAVGVFDIGRNCNHGLFQDMSKNKGKAFVRTKAKGSVLTHKDQNITVMATMSDCHSPVIKVQVMDA</sequence>
<evidence type="ECO:0000256" key="5">
    <source>
        <dbReference type="ARBA" id="ARBA00023331"/>
    </source>
</evidence>
<dbReference type="Proteomes" id="UP001153269">
    <property type="component" value="Unassembled WGS sequence"/>
</dbReference>
<dbReference type="GO" id="GO:0042151">
    <property type="term" value="C:nematocyst"/>
    <property type="evidence" value="ECO:0007669"/>
    <property type="project" value="UniProtKB-SubCell"/>
</dbReference>
<dbReference type="GO" id="GO:0046930">
    <property type="term" value="C:pore complex"/>
    <property type="evidence" value="ECO:0007669"/>
    <property type="project" value="InterPro"/>
</dbReference>
<keyword evidence="4" id="KW-1053">Target membrane</keyword>